<dbReference type="InterPro" id="IPR016181">
    <property type="entry name" value="Acyl_CoA_acyltransferase"/>
</dbReference>
<evidence type="ECO:0000256" key="2">
    <source>
        <dbReference type="ARBA" id="ARBA00023315"/>
    </source>
</evidence>
<sequence>MSGKREAPKRGAFRVIPAIQKDADAVAALFKEAFPGETKHYKVRNWQSEALKVMRCNKNWLCLIALSEGDAIGFIAFRFIDTKKAPTVRIEWLAVKHDMRRKGVGSLLIDSTIDWAKASFSRRPIRITLRTRQNNADFYRKIGFRRYGKGWMKMNVG</sequence>
<evidence type="ECO:0000313" key="4">
    <source>
        <dbReference type="EMBL" id="HFK20523.1"/>
    </source>
</evidence>
<dbReference type="SUPFAM" id="SSF55729">
    <property type="entry name" value="Acyl-CoA N-acyltransferases (Nat)"/>
    <property type="match status" value="1"/>
</dbReference>
<dbReference type="AlphaFoldDB" id="A0A7C3EWI0"/>
<dbReference type="PANTHER" id="PTHR43877">
    <property type="entry name" value="AMINOALKYLPHOSPHONATE N-ACETYLTRANSFERASE-RELATED-RELATED"/>
    <property type="match status" value="1"/>
</dbReference>
<gene>
    <name evidence="4" type="ORF">ENS19_04490</name>
</gene>
<dbReference type="EMBL" id="DSTX01000007">
    <property type="protein sequence ID" value="HFK20523.1"/>
    <property type="molecule type" value="Genomic_DNA"/>
</dbReference>
<feature type="domain" description="N-acetyltransferase" evidence="3">
    <location>
        <begin position="13"/>
        <end position="157"/>
    </location>
</feature>
<dbReference type="Pfam" id="PF00583">
    <property type="entry name" value="Acetyltransf_1"/>
    <property type="match status" value="1"/>
</dbReference>
<reference evidence="4" key="1">
    <citation type="journal article" date="2020" name="mSystems">
        <title>Genome- and Community-Level Interaction Insights into Carbon Utilization and Element Cycling Functions of Hydrothermarchaeota in Hydrothermal Sediment.</title>
        <authorList>
            <person name="Zhou Z."/>
            <person name="Liu Y."/>
            <person name="Xu W."/>
            <person name="Pan J."/>
            <person name="Luo Z.H."/>
            <person name="Li M."/>
        </authorList>
    </citation>
    <scope>NUCLEOTIDE SEQUENCE [LARGE SCALE GENOMIC DNA]</scope>
    <source>
        <strain evidence="4">SpSt-468</strain>
    </source>
</reference>
<dbReference type="Gene3D" id="3.40.630.30">
    <property type="match status" value="1"/>
</dbReference>
<dbReference type="CDD" id="cd04301">
    <property type="entry name" value="NAT_SF"/>
    <property type="match status" value="1"/>
</dbReference>
<accession>A0A7C3EWI0</accession>
<dbReference type="InterPro" id="IPR000182">
    <property type="entry name" value="GNAT_dom"/>
</dbReference>
<dbReference type="InterPro" id="IPR050832">
    <property type="entry name" value="Bact_Acetyltransf"/>
</dbReference>
<name>A0A7C3EWI0_9CREN</name>
<evidence type="ECO:0000256" key="1">
    <source>
        <dbReference type="ARBA" id="ARBA00022679"/>
    </source>
</evidence>
<protein>
    <submittedName>
        <fullName evidence="4">N-acetyltransferase</fullName>
    </submittedName>
</protein>
<keyword evidence="1 4" id="KW-0808">Transferase</keyword>
<dbReference type="GO" id="GO:0016747">
    <property type="term" value="F:acyltransferase activity, transferring groups other than amino-acyl groups"/>
    <property type="evidence" value="ECO:0007669"/>
    <property type="project" value="InterPro"/>
</dbReference>
<organism evidence="4">
    <name type="scientific">Candidatus Methanomethylicus mesodigestus</name>
    <dbReference type="NCBI Taxonomy" id="1867258"/>
    <lineage>
        <taxon>Archaea</taxon>
        <taxon>Thermoproteota</taxon>
        <taxon>Methanosuratincolia</taxon>
        <taxon>Candidatus Methanomethylicales</taxon>
        <taxon>Candidatus Methanomethylicaceae</taxon>
        <taxon>Candidatus Methanomethylicus</taxon>
    </lineage>
</organism>
<dbReference type="PROSITE" id="PS51186">
    <property type="entry name" value="GNAT"/>
    <property type="match status" value="1"/>
</dbReference>
<evidence type="ECO:0000259" key="3">
    <source>
        <dbReference type="PROSITE" id="PS51186"/>
    </source>
</evidence>
<keyword evidence="2" id="KW-0012">Acyltransferase</keyword>
<comment type="caution">
    <text evidence="4">The sequence shown here is derived from an EMBL/GenBank/DDBJ whole genome shotgun (WGS) entry which is preliminary data.</text>
</comment>
<proteinExistence type="predicted"/>